<dbReference type="SUPFAM" id="SSF52540">
    <property type="entry name" value="P-loop containing nucleoside triphosphate hydrolases"/>
    <property type="match status" value="1"/>
</dbReference>
<organism evidence="3 4">
    <name type="scientific">Aplosporella prunicola CBS 121167</name>
    <dbReference type="NCBI Taxonomy" id="1176127"/>
    <lineage>
        <taxon>Eukaryota</taxon>
        <taxon>Fungi</taxon>
        <taxon>Dikarya</taxon>
        <taxon>Ascomycota</taxon>
        <taxon>Pezizomycotina</taxon>
        <taxon>Dothideomycetes</taxon>
        <taxon>Dothideomycetes incertae sedis</taxon>
        <taxon>Botryosphaeriales</taxon>
        <taxon>Aplosporellaceae</taxon>
        <taxon>Aplosporella</taxon>
    </lineage>
</organism>
<dbReference type="PANTHER" id="PTHR10039:SF16">
    <property type="entry name" value="GPI INOSITOL-DEACYLASE"/>
    <property type="match status" value="1"/>
</dbReference>
<evidence type="ECO:0000313" key="4">
    <source>
        <dbReference type="Proteomes" id="UP000799438"/>
    </source>
</evidence>
<feature type="non-terminal residue" evidence="3">
    <location>
        <position position="119"/>
    </location>
</feature>
<feature type="domain" description="Nephrocystin 3-like N-terminal" evidence="2">
    <location>
        <begin position="33"/>
        <end position="118"/>
    </location>
</feature>
<dbReference type="PANTHER" id="PTHR10039">
    <property type="entry name" value="AMELOGENIN"/>
    <property type="match status" value="1"/>
</dbReference>
<gene>
    <name evidence="3" type="ORF">K452DRAFT_213951</name>
</gene>
<dbReference type="Gene3D" id="3.40.50.300">
    <property type="entry name" value="P-loop containing nucleotide triphosphate hydrolases"/>
    <property type="match status" value="1"/>
</dbReference>
<name>A0A6A6BG81_9PEZI</name>
<reference evidence="3" key="1">
    <citation type="journal article" date="2020" name="Stud. Mycol.">
        <title>101 Dothideomycetes genomes: a test case for predicting lifestyles and emergence of pathogens.</title>
        <authorList>
            <person name="Haridas S."/>
            <person name="Albert R."/>
            <person name="Binder M."/>
            <person name="Bloem J."/>
            <person name="Labutti K."/>
            <person name="Salamov A."/>
            <person name="Andreopoulos B."/>
            <person name="Baker S."/>
            <person name="Barry K."/>
            <person name="Bills G."/>
            <person name="Bluhm B."/>
            <person name="Cannon C."/>
            <person name="Castanera R."/>
            <person name="Culley D."/>
            <person name="Daum C."/>
            <person name="Ezra D."/>
            <person name="Gonzalez J."/>
            <person name="Henrissat B."/>
            <person name="Kuo A."/>
            <person name="Liang C."/>
            <person name="Lipzen A."/>
            <person name="Lutzoni F."/>
            <person name="Magnuson J."/>
            <person name="Mondo S."/>
            <person name="Nolan M."/>
            <person name="Ohm R."/>
            <person name="Pangilinan J."/>
            <person name="Park H.-J."/>
            <person name="Ramirez L."/>
            <person name="Alfaro M."/>
            <person name="Sun H."/>
            <person name="Tritt A."/>
            <person name="Yoshinaga Y."/>
            <person name="Zwiers L.-H."/>
            <person name="Turgeon B."/>
            <person name="Goodwin S."/>
            <person name="Spatafora J."/>
            <person name="Crous P."/>
            <person name="Grigoriev I."/>
        </authorList>
    </citation>
    <scope>NUCLEOTIDE SEQUENCE</scope>
    <source>
        <strain evidence="3">CBS 121167</strain>
    </source>
</reference>
<dbReference type="Proteomes" id="UP000799438">
    <property type="component" value="Unassembled WGS sequence"/>
</dbReference>
<keyword evidence="1" id="KW-0677">Repeat</keyword>
<dbReference type="InterPro" id="IPR027417">
    <property type="entry name" value="P-loop_NTPase"/>
</dbReference>
<dbReference type="GeneID" id="54293714"/>
<dbReference type="RefSeq" id="XP_033398884.1">
    <property type="nucleotide sequence ID" value="XM_033536218.1"/>
</dbReference>
<accession>A0A6A6BG81</accession>
<dbReference type="AlphaFoldDB" id="A0A6A6BG81"/>
<evidence type="ECO:0000256" key="1">
    <source>
        <dbReference type="ARBA" id="ARBA00022737"/>
    </source>
</evidence>
<evidence type="ECO:0000313" key="3">
    <source>
        <dbReference type="EMBL" id="KAF2143172.1"/>
    </source>
</evidence>
<dbReference type="EMBL" id="ML995482">
    <property type="protein sequence ID" value="KAF2143172.1"/>
    <property type="molecule type" value="Genomic_DNA"/>
</dbReference>
<keyword evidence="4" id="KW-1185">Reference proteome</keyword>
<dbReference type="Pfam" id="PF24883">
    <property type="entry name" value="NPHP3_N"/>
    <property type="match status" value="1"/>
</dbReference>
<protein>
    <recommendedName>
        <fullName evidence="2">Nephrocystin 3-like N-terminal domain-containing protein</fullName>
    </recommendedName>
</protein>
<dbReference type="InterPro" id="IPR056884">
    <property type="entry name" value="NPHP3-like_N"/>
</dbReference>
<proteinExistence type="predicted"/>
<sequence length="119" mass="13848">DQEKERQRLATWLTTFNPSSRYRVNLQNASPNSGSWFLETKFRPWVKEISRHCPRILWLRGMSGMGKTTLLTLAINYLSSSVQLKSVPAVAYFYCSSEEDESQDVEIMMKSYIKQLCQD</sequence>
<dbReference type="OrthoDB" id="4772757at2759"/>
<feature type="non-terminal residue" evidence="3">
    <location>
        <position position="1"/>
    </location>
</feature>
<evidence type="ECO:0000259" key="2">
    <source>
        <dbReference type="Pfam" id="PF24883"/>
    </source>
</evidence>